<reference evidence="2" key="1">
    <citation type="journal article" date="2023" name="Front. Plant Sci.">
        <title>Chromosomal-level genome assembly of Melastoma candidum provides insights into trichome evolution.</title>
        <authorList>
            <person name="Zhong Y."/>
            <person name="Wu W."/>
            <person name="Sun C."/>
            <person name="Zou P."/>
            <person name="Liu Y."/>
            <person name="Dai S."/>
            <person name="Zhou R."/>
        </authorList>
    </citation>
    <scope>NUCLEOTIDE SEQUENCE [LARGE SCALE GENOMIC DNA]</scope>
</reference>
<organism evidence="1 2">
    <name type="scientific">Melastoma candidum</name>
    <dbReference type="NCBI Taxonomy" id="119954"/>
    <lineage>
        <taxon>Eukaryota</taxon>
        <taxon>Viridiplantae</taxon>
        <taxon>Streptophyta</taxon>
        <taxon>Embryophyta</taxon>
        <taxon>Tracheophyta</taxon>
        <taxon>Spermatophyta</taxon>
        <taxon>Magnoliopsida</taxon>
        <taxon>eudicotyledons</taxon>
        <taxon>Gunneridae</taxon>
        <taxon>Pentapetalae</taxon>
        <taxon>rosids</taxon>
        <taxon>malvids</taxon>
        <taxon>Myrtales</taxon>
        <taxon>Melastomataceae</taxon>
        <taxon>Melastomatoideae</taxon>
        <taxon>Melastomateae</taxon>
        <taxon>Melastoma</taxon>
    </lineage>
</organism>
<sequence length="68" mass="7428">MLSTSMDEISSPVVAVSWLELKTLSQDTPSQESIGKMLGEGIRNKMNDLMSEQPHTNSRLDSIGAYAT</sequence>
<gene>
    <name evidence="1" type="ORF">MLD38_014755</name>
</gene>
<protein>
    <submittedName>
        <fullName evidence="1">Uncharacterized protein</fullName>
    </submittedName>
</protein>
<proteinExistence type="predicted"/>
<evidence type="ECO:0000313" key="2">
    <source>
        <dbReference type="Proteomes" id="UP001057402"/>
    </source>
</evidence>
<comment type="caution">
    <text evidence="1">The sequence shown here is derived from an EMBL/GenBank/DDBJ whole genome shotgun (WGS) entry which is preliminary data.</text>
</comment>
<dbReference type="Proteomes" id="UP001057402">
    <property type="component" value="Chromosome 4"/>
</dbReference>
<keyword evidence="2" id="KW-1185">Reference proteome</keyword>
<name>A0ACB9RDE6_9MYRT</name>
<accession>A0ACB9RDE6</accession>
<dbReference type="EMBL" id="CM042883">
    <property type="protein sequence ID" value="KAI4377067.1"/>
    <property type="molecule type" value="Genomic_DNA"/>
</dbReference>
<evidence type="ECO:0000313" key="1">
    <source>
        <dbReference type="EMBL" id="KAI4377067.1"/>
    </source>
</evidence>